<gene>
    <name evidence="1" type="ORF">M5598_16975</name>
</gene>
<reference evidence="1" key="1">
    <citation type="submission" date="2022-05" db="EMBL/GenBank/DDBJ databases">
        <title>Megaplasmid of Vibrio parahaemolyticus.</title>
        <authorList>
            <person name="Strauch E."/>
            <person name="Borowiak M."/>
        </authorList>
    </citation>
    <scope>NUCLEOTIDE SEQUENCE</scope>
    <source>
        <strain evidence="1">16-VB00198</strain>
    </source>
</reference>
<accession>A0AA46UQS3</accession>
<dbReference type="RefSeq" id="WP_228086433.1">
    <property type="nucleotide sequence ID" value="NZ_CP097356.1"/>
</dbReference>
<dbReference type="Proteomes" id="UP001163036">
    <property type="component" value="Chromosome 2"/>
</dbReference>
<proteinExistence type="predicted"/>
<protein>
    <submittedName>
        <fullName evidence="1">Uncharacterized protein</fullName>
    </submittedName>
</protein>
<dbReference type="AlphaFoldDB" id="A0AA46UQS3"/>
<name>A0AA46UQS3_VIBPH</name>
<dbReference type="EMBL" id="CP097356">
    <property type="protein sequence ID" value="UYV28909.1"/>
    <property type="molecule type" value="Genomic_DNA"/>
</dbReference>
<evidence type="ECO:0000313" key="2">
    <source>
        <dbReference type="Proteomes" id="UP001163036"/>
    </source>
</evidence>
<organism evidence="1 2">
    <name type="scientific">Vibrio parahaemolyticus</name>
    <dbReference type="NCBI Taxonomy" id="670"/>
    <lineage>
        <taxon>Bacteria</taxon>
        <taxon>Pseudomonadati</taxon>
        <taxon>Pseudomonadota</taxon>
        <taxon>Gammaproteobacteria</taxon>
        <taxon>Vibrionales</taxon>
        <taxon>Vibrionaceae</taxon>
        <taxon>Vibrio</taxon>
    </lineage>
</organism>
<sequence>MKNKRITSVGVGEDVIQILEGRTKTYEKCAIAYFAGPEGWGITMTIRLEEVEGFLKSPDTQRLFVKFSKEKLGIEYEPF</sequence>
<evidence type="ECO:0000313" key="1">
    <source>
        <dbReference type="EMBL" id="UYV28909.1"/>
    </source>
</evidence>